<protein>
    <submittedName>
        <fullName evidence="7">YIP1 family protein</fullName>
    </submittedName>
</protein>
<evidence type="ECO:0000313" key="7">
    <source>
        <dbReference type="EMBL" id="TDL83674.1"/>
    </source>
</evidence>
<evidence type="ECO:0000256" key="3">
    <source>
        <dbReference type="ARBA" id="ARBA00022989"/>
    </source>
</evidence>
<evidence type="ECO:0000256" key="1">
    <source>
        <dbReference type="ARBA" id="ARBA00004141"/>
    </source>
</evidence>
<feature type="transmembrane region" description="Helical" evidence="5">
    <location>
        <begin position="36"/>
        <end position="60"/>
    </location>
</feature>
<keyword evidence="8" id="KW-1185">Reference proteome</keyword>
<evidence type="ECO:0000256" key="4">
    <source>
        <dbReference type="ARBA" id="ARBA00023136"/>
    </source>
</evidence>
<comment type="subcellular location">
    <subcellularLocation>
        <location evidence="1">Membrane</location>
        <topology evidence="1">Multi-pass membrane protein</topology>
    </subcellularLocation>
</comment>
<dbReference type="InterPro" id="IPR006977">
    <property type="entry name" value="Yip1_dom"/>
</dbReference>
<dbReference type="Proteomes" id="UP000295701">
    <property type="component" value="Unassembled WGS sequence"/>
</dbReference>
<feature type="transmembrane region" description="Helical" evidence="5">
    <location>
        <begin position="136"/>
        <end position="154"/>
    </location>
</feature>
<feature type="domain" description="Yip1" evidence="6">
    <location>
        <begin position="15"/>
        <end position="179"/>
    </location>
</feature>
<dbReference type="GO" id="GO:0016020">
    <property type="term" value="C:membrane"/>
    <property type="evidence" value="ECO:0007669"/>
    <property type="project" value="UniProtKB-SubCell"/>
</dbReference>
<accession>A0A4R6AKF6</accession>
<organism evidence="7 8">
    <name type="scientific">Palleronia sediminis</name>
    <dbReference type="NCBI Taxonomy" id="2547833"/>
    <lineage>
        <taxon>Bacteria</taxon>
        <taxon>Pseudomonadati</taxon>
        <taxon>Pseudomonadota</taxon>
        <taxon>Alphaproteobacteria</taxon>
        <taxon>Rhodobacterales</taxon>
        <taxon>Roseobacteraceae</taxon>
        <taxon>Palleronia</taxon>
    </lineage>
</organism>
<evidence type="ECO:0000256" key="2">
    <source>
        <dbReference type="ARBA" id="ARBA00022692"/>
    </source>
</evidence>
<keyword evidence="2 5" id="KW-0812">Transmembrane</keyword>
<gene>
    <name evidence="7" type="ORF">E2L08_03260</name>
</gene>
<reference evidence="7 8" key="1">
    <citation type="submission" date="2019-03" db="EMBL/GenBank/DDBJ databases">
        <title>Primorskyibacter sp. SS33 isolated from sediments.</title>
        <authorList>
            <person name="Xunke S."/>
        </authorList>
    </citation>
    <scope>NUCLEOTIDE SEQUENCE [LARGE SCALE GENOMIC DNA]</scope>
    <source>
        <strain evidence="7 8">SS33</strain>
    </source>
</reference>
<proteinExistence type="predicted"/>
<comment type="caution">
    <text evidence="7">The sequence shown here is derived from an EMBL/GenBank/DDBJ whole genome shotgun (WGS) entry which is preliminary data.</text>
</comment>
<dbReference type="AlphaFoldDB" id="A0A4R6AKF6"/>
<dbReference type="EMBL" id="SNAA01000002">
    <property type="protein sequence ID" value="TDL83674.1"/>
    <property type="molecule type" value="Genomic_DNA"/>
</dbReference>
<name>A0A4R6AKF6_9RHOB</name>
<feature type="transmembrane region" description="Helical" evidence="5">
    <location>
        <begin position="105"/>
        <end position="130"/>
    </location>
</feature>
<dbReference type="Pfam" id="PF04893">
    <property type="entry name" value="Yip1"/>
    <property type="match status" value="1"/>
</dbReference>
<evidence type="ECO:0000313" key="8">
    <source>
        <dbReference type="Proteomes" id="UP000295701"/>
    </source>
</evidence>
<feature type="transmembrane region" description="Helical" evidence="5">
    <location>
        <begin position="166"/>
        <end position="191"/>
    </location>
</feature>
<keyword evidence="4 5" id="KW-0472">Membrane</keyword>
<evidence type="ECO:0000259" key="6">
    <source>
        <dbReference type="Pfam" id="PF04893"/>
    </source>
</evidence>
<feature type="transmembrane region" description="Helical" evidence="5">
    <location>
        <begin position="72"/>
        <end position="93"/>
    </location>
</feature>
<evidence type="ECO:0000256" key="5">
    <source>
        <dbReference type="SAM" id="Phobius"/>
    </source>
</evidence>
<keyword evidence="3 5" id="KW-1133">Transmembrane helix</keyword>
<sequence>MNLMSPRLLTALAVETVRQPRPTFGRLMSLNLPRDVLWQALALTLILSTLITELTSVFLAPAPDGGFVISPLMLVTVQAAVPVLTIFLIHWLGRGMGGTGRLEDAILAVTWLQVVMLGLQLVQIVALALLPPLSGIVVIAGLALFLYLLTAFIAELHGFASMGRVFAMILFVLVGVALGLSFVLTLIGVTVPR</sequence>